<dbReference type="SUPFAM" id="SSF55729">
    <property type="entry name" value="Acyl-CoA N-acyltransferases (Nat)"/>
    <property type="match status" value="1"/>
</dbReference>
<dbReference type="InterPro" id="IPR051531">
    <property type="entry name" value="N-acetyltransferase"/>
</dbReference>
<name>A0ABS4ZIS7_9MICO</name>
<dbReference type="InterPro" id="IPR016181">
    <property type="entry name" value="Acyl_CoA_acyltransferase"/>
</dbReference>
<comment type="caution">
    <text evidence="2">The sequence shown here is derived from an EMBL/GenBank/DDBJ whole genome shotgun (WGS) entry which is preliminary data.</text>
</comment>
<dbReference type="Proteomes" id="UP001519362">
    <property type="component" value="Unassembled WGS sequence"/>
</dbReference>
<dbReference type="EMBL" id="JAGIOL010000001">
    <property type="protein sequence ID" value="MBP2437189.1"/>
    <property type="molecule type" value="Genomic_DNA"/>
</dbReference>
<proteinExistence type="predicted"/>
<evidence type="ECO:0000313" key="2">
    <source>
        <dbReference type="EMBL" id="MBP2437189.1"/>
    </source>
</evidence>
<evidence type="ECO:0000313" key="3">
    <source>
        <dbReference type="Proteomes" id="UP001519362"/>
    </source>
</evidence>
<protein>
    <submittedName>
        <fullName evidence="2">RimJ/RimL family protein N-acetyltransferase</fullName>
    </submittedName>
</protein>
<feature type="domain" description="N-acetyltransferase" evidence="1">
    <location>
        <begin position="12"/>
        <end position="172"/>
    </location>
</feature>
<gene>
    <name evidence="2" type="ORF">JOF34_001775</name>
</gene>
<dbReference type="PROSITE" id="PS51186">
    <property type="entry name" value="GNAT"/>
    <property type="match status" value="1"/>
</dbReference>
<dbReference type="InterPro" id="IPR000182">
    <property type="entry name" value="GNAT_dom"/>
</dbReference>
<dbReference type="RefSeq" id="WP_165134595.1">
    <property type="nucleotide sequence ID" value="NZ_CP049253.1"/>
</dbReference>
<evidence type="ECO:0000259" key="1">
    <source>
        <dbReference type="PROSITE" id="PS51186"/>
    </source>
</evidence>
<keyword evidence="3" id="KW-1185">Reference proteome</keyword>
<accession>A0ABS4ZIS7</accession>
<sequence>MAEPVTLRTDRLVLTPPTSADADAVYEACQDPEIQKFTTVPSPYRHDHATGFIALTEKGWADGTSFTWAFRAGGEFAGLVGLDDVRDGSAEIGFWAAPSARGSGYVTEAARAAVDFAFGPMRLSRLEWHAVVGNEASARVAQKLGFQLEGTRRSALSHEFDGRHVRFDGWLAGLLSTDPRTEATWSI</sequence>
<dbReference type="PANTHER" id="PTHR43792">
    <property type="entry name" value="GNAT FAMILY, PUTATIVE (AFU_ORTHOLOGUE AFUA_3G00765)-RELATED-RELATED"/>
    <property type="match status" value="1"/>
</dbReference>
<organism evidence="2 3">
    <name type="scientific">Microbacterium amylolyticum</name>
    <dbReference type="NCBI Taxonomy" id="936337"/>
    <lineage>
        <taxon>Bacteria</taxon>
        <taxon>Bacillati</taxon>
        <taxon>Actinomycetota</taxon>
        <taxon>Actinomycetes</taxon>
        <taxon>Micrococcales</taxon>
        <taxon>Microbacteriaceae</taxon>
        <taxon>Microbacterium</taxon>
    </lineage>
</organism>
<dbReference type="Gene3D" id="3.40.630.30">
    <property type="match status" value="1"/>
</dbReference>
<reference evidence="2 3" key="1">
    <citation type="submission" date="2021-03" db="EMBL/GenBank/DDBJ databases">
        <title>Sequencing the genomes of 1000 actinobacteria strains.</title>
        <authorList>
            <person name="Klenk H.-P."/>
        </authorList>
    </citation>
    <scope>NUCLEOTIDE SEQUENCE [LARGE SCALE GENOMIC DNA]</scope>
    <source>
        <strain evidence="2 3">DSM 24221</strain>
    </source>
</reference>
<dbReference type="Pfam" id="PF13302">
    <property type="entry name" value="Acetyltransf_3"/>
    <property type="match status" value="1"/>
</dbReference>